<proteinExistence type="predicted"/>
<evidence type="ECO:0008006" key="4">
    <source>
        <dbReference type="Google" id="ProtNLM"/>
    </source>
</evidence>
<keyword evidence="3" id="KW-1185">Reference proteome</keyword>
<evidence type="ECO:0000313" key="3">
    <source>
        <dbReference type="Proteomes" id="UP000815325"/>
    </source>
</evidence>
<evidence type="ECO:0000256" key="1">
    <source>
        <dbReference type="SAM" id="MobiDB-lite"/>
    </source>
</evidence>
<reference evidence="2" key="1">
    <citation type="submission" date="2017-08" db="EMBL/GenBank/DDBJ databases">
        <authorList>
            <person name="Polle J.E."/>
            <person name="Barry K."/>
            <person name="Cushman J."/>
            <person name="Schmutz J."/>
            <person name="Tran D."/>
            <person name="Hathwaick L.T."/>
            <person name="Yim W.C."/>
            <person name="Jenkins J."/>
            <person name="Mckie-Krisberg Z.M."/>
            <person name="Prochnik S."/>
            <person name="Lindquist E."/>
            <person name="Dockter R.B."/>
            <person name="Adam C."/>
            <person name="Molina H."/>
            <person name="Bunkerborg J."/>
            <person name="Jin E."/>
            <person name="Buchheim M."/>
            <person name="Magnuson J."/>
        </authorList>
    </citation>
    <scope>NUCLEOTIDE SEQUENCE</scope>
    <source>
        <strain evidence="2">CCAP 19/18</strain>
    </source>
</reference>
<feature type="region of interest" description="Disordered" evidence="1">
    <location>
        <begin position="185"/>
        <end position="215"/>
    </location>
</feature>
<comment type="caution">
    <text evidence="2">The sequence shown here is derived from an EMBL/GenBank/DDBJ whole genome shotgun (WGS) entry which is preliminary data.</text>
</comment>
<dbReference type="EMBL" id="MU069737">
    <property type="protein sequence ID" value="KAF5834811.1"/>
    <property type="molecule type" value="Genomic_DNA"/>
</dbReference>
<feature type="region of interest" description="Disordered" evidence="1">
    <location>
        <begin position="13"/>
        <end position="67"/>
    </location>
</feature>
<gene>
    <name evidence="2" type="ORF">DUNSADRAFT_8395</name>
</gene>
<protein>
    <recommendedName>
        <fullName evidence="4">Encoded protein</fullName>
    </recommendedName>
</protein>
<organism evidence="2 3">
    <name type="scientific">Dunaliella salina</name>
    <name type="common">Green alga</name>
    <name type="synonym">Protococcus salinus</name>
    <dbReference type="NCBI Taxonomy" id="3046"/>
    <lineage>
        <taxon>Eukaryota</taxon>
        <taxon>Viridiplantae</taxon>
        <taxon>Chlorophyta</taxon>
        <taxon>core chlorophytes</taxon>
        <taxon>Chlorophyceae</taxon>
        <taxon>CS clade</taxon>
        <taxon>Chlamydomonadales</taxon>
        <taxon>Dunaliellaceae</taxon>
        <taxon>Dunaliella</taxon>
    </lineage>
</organism>
<name>A0ABQ7GJM7_DUNSA</name>
<sequence>MLLKRLLLLDKEGAALPSPSDPSAAPSPLTASHPTDSEQQQQLKHPSGPQPPLPSSSSAFDVGPTPSSQGLPCPAKLLYTLQALHALMFPAAWPSRLAAQQPQPVGVASQEARTGPQPRVSKMRARNIQNVCGCLPLLMEVAQRAVMERPPAQHPNLPGTALQKLSSPAPAQAKLGAGAAAGAATGGSQLLRSGPGGNVQQVQQGHHRNDAPAFPSPCWATDGGAGYLTELHSAITHLLYNIVQ</sequence>
<dbReference type="Proteomes" id="UP000815325">
    <property type="component" value="Unassembled WGS sequence"/>
</dbReference>
<feature type="compositionally biased region" description="Low complexity" evidence="1">
    <location>
        <begin position="14"/>
        <end position="32"/>
    </location>
</feature>
<accession>A0ABQ7GJM7</accession>
<feature type="non-terminal residue" evidence="2">
    <location>
        <position position="244"/>
    </location>
</feature>
<evidence type="ECO:0000313" key="2">
    <source>
        <dbReference type="EMBL" id="KAF5834811.1"/>
    </source>
</evidence>
<feature type="compositionally biased region" description="Polar residues" evidence="1">
    <location>
        <begin position="33"/>
        <end position="44"/>
    </location>
</feature>